<dbReference type="Proteomes" id="UP000095759">
    <property type="component" value="Unassembled WGS sequence"/>
</dbReference>
<proteinExistence type="predicted"/>
<dbReference type="RefSeq" id="WP_069930360.1">
    <property type="nucleotide sequence ID" value="NZ_MEHI01000001.1"/>
</dbReference>
<feature type="transmembrane region" description="Helical" evidence="2">
    <location>
        <begin position="170"/>
        <end position="189"/>
    </location>
</feature>
<evidence type="ECO:0000256" key="1">
    <source>
        <dbReference type="SAM" id="MobiDB-lite"/>
    </source>
</evidence>
<evidence type="ECO:0000313" key="3">
    <source>
        <dbReference type="EMBL" id="OEJ29300.1"/>
    </source>
</evidence>
<feature type="transmembrane region" description="Helical" evidence="2">
    <location>
        <begin position="6"/>
        <end position="23"/>
    </location>
</feature>
<feature type="compositionally biased region" description="Low complexity" evidence="1">
    <location>
        <begin position="314"/>
        <end position="343"/>
    </location>
</feature>
<feature type="region of interest" description="Disordered" evidence="1">
    <location>
        <begin position="289"/>
        <end position="343"/>
    </location>
</feature>
<keyword evidence="2" id="KW-0812">Transmembrane</keyword>
<dbReference type="AlphaFoldDB" id="A0A1E5PIC0"/>
<accession>A0A1E5PIC0</accession>
<keyword evidence="4" id="KW-1185">Reference proteome</keyword>
<name>A0A1E5PIC0_9ACTN</name>
<feature type="compositionally biased region" description="Gly residues" evidence="1">
    <location>
        <begin position="289"/>
        <end position="313"/>
    </location>
</feature>
<evidence type="ECO:0000256" key="2">
    <source>
        <dbReference type="SAM" id="Phobius"/>
    </source>
</evidence>
<evidence type="ECO:0008006" key="5">
    <source>
        <dbReference type="Google" id="ProtNLM"/>
    </source>
</evidence>
<evidence type="ECO:0000313" key="4">
    <source>
        <dbReference type="Proteomes" id="UP000095759"/>
    </source>
</evidence>
<keyword evidence="2" id="KW-0472">Membrane</keyword>
<dbReference type="NCBIfam" id="TIGR04222">
    <property type="entry name" value="near_uncomplex"/>
    <property type="match status" value="1"/>
</dbReference>
<feature type="transmembrane region" description="Helical" evidence="2">
    <location>
        <begin position="142"/>
        <end position="164"/>
    </location>
</feature>
<organism evidence="3 4">
    <name type="scientific">Streptomyces agglomeratus</name>
    <dbReference type="NCBI Taxonomy" id="285458"/>
    <lineage>
        <taxon>Bacteria</taxon>
        <taxon>Bacillati</taxon>
        <taxon>Actinomycetota</taxon>
        <taxon>Actinomycetes</taxon>
        <taxon>Kitasatosporales</taxon>
        <taxon>Streptomycetaceae</taxon>
        <taxon>Streptomyces</taxon>
    </lineage>
</organism>
<dbReference type="EMBL" id="MEHJ01000001">
    <property type="protein sequence ID" value="OEJ29300.1"/>
    <property type="molecule type" value="Genomic_DNA"/>
</dbReference>
<dbReference type="OrthoDB" id="4241909at2"/>
<keyword evidence="2" id="KW-1133">Transmembrane helix</keyword>
<comment type="caution">
    <text evidence="3">The sequence shown here is derived from an EMBL/GenBank/DDBJ whole genome shotgun (WGS) entry which is preliminary data.</text>
</comment>
<sequence length="343" mass="33128">MTVLTLLIVSAVVAACVVLTRSVSALHDGRGGGPAPAHDLMEVAFLNGGPARVVDTALTTMYADGRLAIGGPGIVSARSTVAHDPVERAVLAELAAAPNGALHTLRHAVMLSAPVQEIGDGLAFRGLMVPPGAGRGRRNGSIALLVACFAGLPATLVASVVSAATGHFTVLFPVLVLPALIAGIICGSVNAGRAGARVTPAGRAAAGRFALAHPDDGRPGRLVAVHGLRALPDPVLQDQLRTAARLTPRVSRTATRVPAPDSTGSYAAAAMVWCAGSAPGHSGCGSDSGSGSGGSGCSGGGSGCGSGGSGCGSSSGSSCSSGSSSSCSSGSSSSSGSSCGSSS</sequence>
<dbReference type="STRING" id="285458.BGM19_28710"/>
<gene>
    <name evidence="3" type="ORF">AS594_08400</name>
</gene>
<reference evidence="3 4" key="1">
    <citation type="submission" date="2016-08" db="EMBL/GenBank/DDBJ databases">
        <title>Complete genome sequence of Streptomyces agglomeratus strain 6-3-2, a novel anti-MRSA actinomycete isolated from Wuli of Tebit, China.</title>
        <authorList>
            <person name="Chen X."/>
        </authorList>
    </citation>
    <scope>NUCLEOTIDE SEQUENCE [LARGE SCALE GENOMIC DNA]</scope>
    <source>
        <strain evidence="3 4">6-3-2</strain>
    </source>
</reference>
<dbReference type="InterPro" id="IPR026467">
    <property type="entry name" value="Ser/Gly_Cys_C_dom"/>
</dbReference>
<protein>
    <recommendedName>
        <fullName evidence="5">TIGR04222 domain-containing membrane protein</fullName>
    </recommendedName>
</protein>